<feature type="transmembrane region" description="Helical" evidence="2">
    <location>
        <begin position="378"/>
        <end position="398"/>
    </location>
</feature>
<feature type="compositionally biased region" description="Low complexity" evidence="1">
    <location>
        <begin position="215"/>
        <end position="225"/>
    </location>
</feature>
<keyword evidence="2" id="KW-0812">Transmembrane</keyword>
<feature type="compositionally biased region" description="Polar residues" evidence="1">
    <location>
        <begin position="40"/>
        <end position="49"/>
    </location>
</feature>
<organism evidence="3 4">
    <name type="scientific">Cercophora samala</name>
    <dbReference type="NCBI Taxonomy" id="330535"/>
    <lineage>
        <taxon>Eukaryota</taxon>
        <taxon>Fungi</taxon>
        <taxon>Dikarya</taxon>
        <taxon>Ascomycota</taxon>
        <taxon>Pezizomycotina</taxon>
        <taxon>Sordariomycetes</taxon>
        <taxon>Sordariomycetidae</taxon>
        <taxon>Sordariales</taxon>
        <taxon>Lasiosphaeriaceae</taxon>
        <taxon>Cercophora</taxon>
    </lineage>
</organism>
<dbReference type="EMBL" id="JAULSY010000151">
    <property type="protein sequence ID" value="KAK0661596.1"/>
    <property type="molecule type" value="Genomic_DNA"/>
</dbReference>
<gene>
    <name evidence="3" type="ORF">QBC41DRAFT_359860</name>
</gene>
<evidence type="ECO:0000313" key="4">
    <source>
        <dbReference type="Proteomes" id="UP001174997"/>
    </source>
</evidence>
<feature type="compositionally biased region" description="Low complexity" evidence="1">
    <location>
        <begin position="13"/>
        <end position="39"/>
    </location>
</feature>
<feature type="region of interest" description="Disordered" evidence="1">
    <location>
        <begin position="203"/>
        <end position="327"/>
    </location>
</feature>
<evidence type="ECO:0000256" key="1">
    <source>
        <dbReference type="SAM" id="MobiDB-lite"/>
    </source>
</evidence>
<dbReference type="AlphaFoldDB" id="A0AA40D3T9"/>
<evidence type="ECO:0000313" key="3">
    <source>
        <dbReference type="EMBL" id="KAK0661596.1"/>
    </source>
</evidence>
<keyword evidence="2" id="KW-0472">Membrane</keyword>
<reference evidence="3" key="1">
    <citation type="submission" date="2023-06" db="EMBL/GenBank/DDBJ databases">
        <title>Genome-scale phylogeny and comparative genomics of the fungal order Sordariales.</title>
        <authorList>
            <consortium name="Lawrence Berkeley National Laboratory"/>
            <person name="Hensen N."/>
            <person name="Bonometti L."/>
            <person name="Westerberg I."/>
            <person name="Brannstrom I.O."/>
            <person name="Guillou S."/>
            <person name="Cros-Aarteil S."/>
            <person name="Calhoun S."/>
            <person name="Haridas S."/>
            <person name="Kuo A."/>
            <person name="Mondo S."/>
            <person name="Pangilinan J."/>
            <person name="Riley R."/>
            <person name="Labutti K."/>
            <person name="Andreopoulos B."/>
            <person name="Lipzen A."/>
            <person name="Chen C."/>
            <person name="Yanf M."/>
            <person name="Daum C."/>
            <person name="Ng V."/>
            <person name="Clum A."/>
            <person name="Steindorff A."/>
            <person name="Ohm R."/>
            <person name="Martin F."/>
            <person name="Silar P."/>
            <person name="Natvig D."/>
            <person name="Lalanne C."/>
            <person name="Gautier V."/>
            <person name="Ament-Velasquez S.L."/>
            <person name="Kruys A."/>
            <person name="Hutchinson M.I."/>
            <person name="Powell A.J."/>
            <person name="Barry K."/>
            <person name="Miller A.N."/>
            <person name="Grigoriev I.V."/>
            <person name="Debuchy R."/>
            <person name="Gladieux P."/>
            <person name="Thoren M.H."/>
            <person name="Johannesson H."/>
        </authorList>
    </citation>
    <scope>NUCLEOTIDE SEQUENCE</scope>
    <source>
        <strain evidence="3">CBS 307.81</strain>
    </source>
</reference>
<feature type="region of interest" description="Disordered" evidence="1">
    <location>
        <begin position="1"/>
        <end position="173"/>
    </location>
</feature>
<accession>A0AA40D3T9</accession>
<protein>
    <submittedName>
        <fullName evidence="3">Uncharacterized protein</fullName>
    </submittedName>
</protein>
<feature type="compositionally biased region" description="Low complexity" evidence="1">
    <location>
        <begin position="71"/>
        <end position="80"/>
    </location>
</feature>
<feature type="compositionally biased region" description="Low complexity" evidence="1">
    <location>
        <begin position="313"/>
        <end position="322"/>
    </location>
</feature>
<feature type="compositionally biased region" description="Low complexity" evidence="1">
    <location>
        <begin position="505"/>
        <end position="514"/>
    </location>
</feature>
<keyword evidence="4" id="KW-1185">Reference proteome</keyword>
<dbReference type="Proteomes" id="UP001174997">
    <property type="component" value="Unassembled WGS sequence"/>
</dbReference>
<keyword evidence="2" id="KW-1133">Transmembrane helix</keyword>
<comment type="caution">
    <text evidence="3">The sequence shown here is derived from an EMBL/GenBank/DDBJ whole genome shotgun (WGS) entry which is preliminary data.</text>
</comment>
<proteinExistence type="predicted"/>
<feature type="region of interest" description="Disordered" evidence="1">
    <location>
        <begin position="487"/>
        <end position="579"/>
    </location>
</feature>
<sequence length="579" mass="63714">MDRFNFFTGSSSRNNNNTNNTNDTITDNTTANTVTIRTAPRTSACNSSLRPPPGPHPATVENYNPYDDTSNNNNNNNNNNPSPYGLSYPIYQSYDPRTSNDEHAPLSPRFPANSHNHHHSDPEAQQPQQQQQQRLSFLARFPRPSFFGLRPPSSNYSGAGLRGAPPTVINQPAVESPKSPVFFRIGEQELPSTRLHLPGLERVWTGGSNGPPTRPGTTTAAAAAGRQEQEGDEVVIEEPERAVTRGGAGHRRARSGGSNRSGRHRRGGSGGSSNRSRRDGETREERRQRRREREGRRRRTEQGGSSSRGGGSSRTSSGSSSSSRRKPPKHFLFCFPWIKSRRIRTQILRCFVSGLFLILILAVYLSLTLTKNISSSEFTILLILIILFITIFFCHSLIKLCMLVIKSRNGTLQSSSGSSSREGVVRPEMIQQIAPGSGYAIPREPIRVVLARDEEAVGIESEATKLGPPAYGLWRESVRVDPDRFYWARNQGGQGGNGSEETLESGASSSDPSSRGTAGVRRPPSYASDDGVSYVVEARPRSMAPPPLGSEEHAAGLHSVERERLQQQQQQQQRPAVWV</sequence>
<feature type="transmembrane region" description="Helical" evidence="2">
    <location>
        <begin position="347"/>
        <end position="366"/>
    </location>
</feature>
<feature type="compositionally biased region" description="Basic and acidic residues" evidence="1">
    <location>
        <begin position="276"/>
        <end position="295"/>
    </location>
</feature>
<name>A0AA40D3T9_9PEZI</name>
<feature type="compositionally biased region" description="Basic and acidic residues" evidence="1">
    <location>
        <begin position="550"/>
        <end position="565"/>
    </location>
</feature>
<evidence type="ECO:0000256" key="2">
    <source>
        <dbReference type="SAM" id="Phobius"/>
    </source>
</evidence>